<protein>
    <submittedName>
        <fullName evidence="2">Uncharacterized protein</fullName>
    </submittedName>
</protein>
<evidence type="ECO:0000256" key="1">
    <source>
        <dbReference type="SAM" id="MobiDB-lite"/>
    </source>
</evidence>
<dbReference type="AlphaFoldDB" id="A0AAE1L286"/>
<keyword evidence="3" id="KW-1185">Reference proteome</keyword>
<name>A0AAE1L286_PETCI</name>
<accession>A0AAE1L286</accession>
<comment type="caution">
    <text evidence="2">The sequence shown here is derived from an EMBL/GenBank/DDBJ whole genome shotgun (WGS) entry which is preliminary data.</text>
</comment>
<proteinExistence type="predicted"/>
<feature type="region of interest" description="Disordered" evidence="1">
    <location>
        <begin position="45"/>
        <end position="66"/>
    </location>
</feature>
<sequence>MRACACVRASVCLRPCACVGHWEGSEGSEVAAGEGGVHLPDGVGSQVTRHQGEVKPPPSGVGGLPSVEKADVRDILEQHSQVAARLIGWGWRLQHWVVGIEVSCHLDTGLGGKAEQLPSLQLVSLAPVYVVHQEQEASHLQL</sequence>
<organism evidence="2 3">
    <name type="scientific">Petrolisthes cinctipes</name>
    <name type="common">Flat porcelain crab</name>
    <dbReference type="NCBI Taxonomy" id="88211"/>
    <lineage>
        <taxon>Eukaryota</taxon>
        <taxon>Metazoa</taxon>
        <taxon>Ecdysozoa</taxon>
        <taxon>Arthropoda</taxon>
        <taxon>Crustacea</taxon>
        <taxon>Multicrustacea</taxon>
        <taxon>Malacostraca</taxon>
        <taxon>Eumalacostraca</taxon>
        <taxon>Eucarida</taxon>
        <taxon>Decapoda</taxon>
        <taxon>Pleocyemata</taxon>
        <taxon>Anomura</taxon>
        <taxon>Galatheoidea</taxon>
        <taxon>Porcellanidae</taxon>
        <taxon>Petrolisthes</taxon>
    </lineage>
</organism>
<dbReference type="Proteomes" id="UP001286313">
    <property type="component" value="Unassembled WGS sequence"/>
</dbReference>
<dbReference type="EMBL" id="JAWQEG010000262">
    <property type="protein sequence ID" value="KAK3892372.1"/>
    <property type="molecule type" value="Genomic_DNA"/>
</dbReference>
<reference evidence="2" key="1">
    <citation type="submission" date="2023-10" db="EMBL/GenBank/DDBJ databases">
        <title>Genome assemblies of two species of porcelain crab, Petrolisthes cinctipes and Petrolisthes manimaculis (Anomura: Porcellanidae).</title>
        <authorList>
            <person name="Angst P."/>
        </authorList>
    </citation>
    <scope>NUCLEOTIDE SEQUENCE</scope>
    <source>
        <strain evidence="2">PB745_01</strain>
        <tissue evidence="2">Gill</tissue>
    </source>
</reference>
<evidence type="ECO:0000313" key="2">
    <source>
        <dbReference type="EMBL" id="KAK3892372.1"/>
    </source>
</evidence>
<evidence type="ECO:0000313" key="3">
    <source>
        <dbReference type="Proteomes" id="UP001286313"/>
    </source>
</evidence>
<gene>
    <name evidence="2" type="ORF">Pcinc_003780</name>
</gene>